<evidence type="ECO:0000313" key="1">
    <source>
        <dbReference type="EMBL" id="KAJ2761736.1"/>
    </source>
</evidence>
<protein>
    <submittedName>
        <fullName evidence="1">Uncharacterized protein</fullName>
    </submittedName>
</protein>
<sequence length="429" mass="44180">MTNCPTGTEVGLAWLGTLCTTSSSSNTVQGGVSSGTGVSAVSRDEWKVVAHEVGHNFGAQHDCTGQECPCNGNSCKQCCPCTGNCDCGARYIMNPTSPVSTNDFSPCSVRSMCAVIAGAKCLQDPGSRSTLSAGMCGNGIKEKGEECDCGSSDECKSDPCCDAATCKLKPGARCADSNDLCCSQCRVRAKGAVCRPRYSECDIAETCDGQSADCPADAHIPDGDACGSSGAGLTCASGQCTSRDAQCLARGAAEGLSKRCVLNMAGDLCDFQCASPTNALACVFMSGSFIDGTDCGFHARCRNGTCKGDNGFYNFLLLFQRNLAVSVPVTAVVGIIIIAVIATLCCRCLPCCGCCCTRRGRLRKPARGKAGPRLPAPLAAPALNHSQSQQPFLHRDVRQSAVPLAPVPFSPAAHDAPDAAPLPYGAPAG</sequence>
<organism evidence="1 2">
    <name type="scientific">Coemansia nantahalensis</name>
    <dbReference type="NCBI Taxonomy" id="2789366"/>
    <lineage>
        <taxon>Eukaryota</taxon>
        <taxon>Fungi</taxon>
        <taxon>Fungi incertae sedis</taxon>
        <taxon>Zoopagomycota</taxon>
        <taxon>Kickxellomycotina</taxon>
        <taxon>Kickxellomycetes</taxon>
        <taxon>Kickxellales</taxon>
        <taxon>Kickxellaceae</taxon>
        <taxon>Coemansia</taxon>
    </lineage>
</organism>
<keyword evidence="2" id="KW-1185">Reference proteome</keyword>
<feature type="non-terminal residue" evidence="1">
    <location>
        <position position="429"/>
    </location>
</feature>
<evidence type="ECO:0000313" key="2">
    <source>
        <dbReference type="Proteomes" id="UP001140234"/>
    </source>
</evidence>
<reference evidence="1" key="1">
    <citation type="submission" date="2022-07" db="EMBL/GenBank/DDBJ databases">
        <title>Phylogenomic reconstructions and comparative analyses of Kickxellomycotina fungi.</title>
        <authorList>
            <person name="Reynolds N.K."/>
            <person name="Stajich J.E."/>
            <person name="Barry K."/>
            <person name="Grigoriev I.V."/>
            <person name="Crous P."/>
            <person name="Smith M.E."/>
        </authorList>
    </citation>
    <scope>NUCLEOTIDE SEQUENCE</scope>
    <source>
        <strain evidence="1">CBS 109366</strain>
    </source>
</reference>
<proteinExistence type="predicted"/>
<dbReference type="EMBL" id="JANBUJ010003147">
    <property type="protein sequence ID" value="KAJ2761736.1"/>
    <property type="molecule type" value="Genomic_DNA"/>
</dbReference>
<dbReference type="Proteomes" id="UP001140234">
    <property type="component" value="Unassembled WGS sequence"/>
</dbReference>
<gene>
    <name evidence="1" type="ORF">IWQ57_005971</name>
</gene>
<comment type="caution">
    <text evidence="1">The sequence shown here is derived from an EMBL/GenBank/DDBJ whole genome shotgun (WGS) entry which is preliminary data.</text>
</comment>
<accession>A0ACC1JL03</accession>
<name>A0ACC1JL03_9FUNG</name>